<evidence type="ECO:0000313" key="1">
    <source>
        <dbReference type="EMBL" id="JAE27630.1"/>
    </source>
</evidence>
<accession>A0A0A9GR81</accession>
<reference evidence="1" key="2">
    <citation type="journal article" date="2015" name="Data Brief">
        <title>Shoot transcriptome of the giant reed, Arundo donax.</title>
        <authorList>
            <person name="Barrero R.A."/>
            <person name="Guerrero F.D."/>
            <person name="Moolhuijzen P."/>
            <person name="Goolsby J.A."/>
            <person name="Tidwell J."/>
            <person name="Bellgard S.E."/>
            <person name="Bellgard M.I."/>
        </authorList>
    </citation>
    <scope>NUCLEOTIDE SEQUENCE</scope>
    <source>
        <tissue evidence="1">Shoot tissue taken approximately 20 cm above the soil surface</tissue>
    </source>
</reference>
<protein>
    <submittedName>
        <fullName evidence="1">Uncharacterized protein</fullName>
    </submittedName>
</protein>
<dbReference type="AlphaFoldDB" id="A0A0A9GR81"/>
<name>A0A0A9GR81_ARUDO</name>
<sequence length="41" mass="4857">MLSFIHDHALEVIAISLREIASCRYCGNSVDIAFRWCWWEN</sequence>
<reference evidence="1" key="1">
    <citation type="submission" date="2014-09" db="EMBL/GenBank/DDBJ databases">
        <authorList>
            <person name="Magalhaes I.L.F."/>
            <person name="Oliveira U."/>
            <person name="Santos F.R."/>
            <person name="Vidigal T.H.D.A."/>
            <person name="Brescovit A.D."/>
            <person name="Santos A.J."/>
        </authorList>
    </citation>
    <scope>NUCLEOTIDE SEQUENCE</scope>
    <source>
        <tissue evidence="1">Shoot tissue taken approximately 20 cm above the soil surface</tissue>
    </source>
</reference>
<dbReference type="EMBL" id="GBRH01170266">
    <property type="protein sequence ID" value="JAE27630.1"/>
    <property type="molecule type" value="Transcribed_RNA"/>
</dbReference>
<proteinExistence type="predicted"/>
<organism evidence="1">
    <name type="scientific">Arundo donax</name>
    <name type="common">Giant reed</name>
    <name type="synonym">Donax arundinaceus</name>
    <dbReference type="NCBI Taxonomy" id="35708"/>
    <lineage>
        <taxon>Eukaryota</taxon>
        <taxon>Viridiplantae</taxon>
        <taxon>Streptophyta</taxon>
        <taxon>Embryophyta</taxon>
        <taxon>Tracheophyta</taxon>
        <taxon>Spermatophyta</taxon>
        <taxon>Magnoliopsida</taxon>
        <taxon>Liliopsida</taxon>
        <taxon>Poales</taxon>
        <taxon>Poaceae</taxon>
        <taxon>PACMAD clade</taxon>
        <taxon>Arundinoideae</taxon>
        <taxon>Arundineae</taxon>
        <taxon>Arundo</taxon>
    </lineage>
</organism>